<proteinExistence type="predicted"/>
<dbReference type="Proteomes" id="UP000195897">
    <property type="component" value="Unassembled WGS sequence"/>
</dbReference>
<gene>
    <name evidence="2" type="ORF">B5F15_05560</name>
    <name evidence="1" type="ORF">B5F17_01465</name>
</gene>
<dbReference type="EMBL" id="NFKL01000006">
    <property type="protein sequence ID" value="OUP59517.1"/>
    <property type="molecule type" value="Genomic_DNA"/>
</dbReference>
<reference evidence="1" key="2">
    <citation type="journal article" date="2018" name="BMC Genomics">
        <title>Whole genome sequencing and function prediction of 133 gut anaerobes isolated from chicken caecum in pure cultures.</title>
        <authorList>
            <person name="Medvecky M."/>
            <person name="Cejkova D."/>
            <person name="Polansky O."/>
            <person name="Karasova D."/>
            <person name="Kubasova T."/>
            <person name="Cizek A."/>
            <person name="Rychlik I."/>
        </authorList>
    </citation>
    <scope>NUCLEOTIDE SEQUENCE</scope>
    <source>
        <strain evidence="2">An179</strain>
        <strain evidence="1">An180</strain>
    </source>
</reference>
<name>A0A1Y4LGE0_9FIRM</name>
<evidence type="ECO:0000313" key="4">
    <source>
        <dbReference type="Proteomes" id="UP000195897"/>
    </source>
</evidence>
<evidence type="ECO:0000313" key="1">
    <source>
        <dbReference type="EMBL" id="OUP54599.1"/>
    </source>
</evidence>
<dbReference type="Proteomes" id="UP000195326">
    <property type="component" value="Unassembled WGS sequence"/>
</dbReference>
<organism evidence="1 4">
    <name type="scientific">Butyricicoccus pullicaecorum</name>
    <dbReference type="NCBI Taxonomy" id="501571"/>
    <lineage>
        <taxon>Bacteria</taxon>
        <taxon>Bacillati</taxon>
        <taxon>Bacillota</taxon>
        <taxon>Clostridia</taxon>
        <taxon>Eubacteriales</taxon>
        <taxon>Butyricicoccaceae</taxon>
        <taxon>Butyricicoccus</taxon>
    </lineage>
</organism>
<dbReference type="AlphaFoldDB" id="A0A1Y4LGE0"/>
<evidence type="ECO:0000313" key="3">
    <source>
        <dbReference type="Proteomes" id="UP000195326"/>
    </source>
</evidence>
<evidence type="ECO:0008006" key="5">
    <source>
        <dbReference type="Google" id="ProtNLM"/>
    </source>
</evidence>
<evidence type="ECO:0000313" key="2">
    <source>
        <dbReference type="EMBL" id="OUP59517.1"/>
    </source>
</evidence>
<dbReference type="RefSeq" id="WP_087370056.1">
    <property type="nucleotide sequence ID" value="NZ_NFKK01000001.1"/>
</dbReference>
<comment type="caution">
    <text evidence="1">The sequence shown here is derived from an EMBL/GenBank/DDBJ whole genome shotgun (WGS) entry which is preliminary data.</text>
</comment>
<reference evidence="3 4" key="1">
    <citation type="submission" date="2017-04" db="EMBL/GenBank/DDBJ databases">
        <title>Function of individual gut microbiota members based on whole genome sequencing of pure cultures obtained from chicken caecum.</title>
        <authorList>
            <person name="Medvecky M."/>
            <person name="Cejkova D."/>
            <person name="Polansky O."/>
            <person name="Karasova D."/>
            <person name="Kubasova T."/>
            <person name="Cizek A."/>
            <person name="Rychlik I."/>
        </authorList>
    </citation>
    <scope>NUCLEOTIDE SEQUENCE [LARGE SCALE GENOMIC DNA]</scope>
    <source>
        <strain evidence="3">An179</strain>
        <strain evidence="4">An180</strain>
    </source>
</reference>
<sequence>MAIREARFRCTGTPDYGMLREQISMLHGVTAMAIDSQNAGVIVDWEDTQITPLRIELTLNAMGYQKL</sequence>
<protein>
    <recommendedName>
        <fullName evidence="5">HMA domain-containing protein</fullName>
    </recommendedName>
</protein>
<dbReference type="EMBL" id="NFKK01000001">
    <property type="protein sequence ID" value="OUP54599.1"/>
    <property type="molecule type" value="Genomic_DNA"/>
</dbReference>
<accession>A0A1Y4LGE0</accession>